<evidence type="ECO:0000313" key="1">
    <source>
        <dbReference type="EMBL" id="WOK98802.1"/>
    </source>
</evidence>
<keyword evidence="2" id="KW-1185">Reference proteome</keyword>
<dbReference type="GO" id="GO:0005975">
    <property type="term" value="P:carbohydrate metabolic process"/>
    <property type="evidence" value="ECO:0007669"/>
    <property type="project" value="InterPro"/>
</dbReference>
<dbReference type="EMBL" id="CP136891">
    <property type="protein sequence ID" value="WOK98802.1"/>
    <property type="molecule type" value="Genomic_DNA"/>
</dbReference>
<evidence type="ECO:0000313" key="2">
    <source>
        <dbReference type="Proteomes" id="UP001327560"/>
    </source>
</evidence>
<dbReference type="PANTHER" id="PTHR32227">
    <property type="entry name" value="GLUCAN ENDO-1,3-BETA-GLUCOSIDASE BG1-RELATED-RELATED"/>
    <property type="match status" value="1"/>
</dbReference>
<dbReference type="AlphaFoldDB" id="A0AAQ3JZ33"/>
<dbReference type="InterPro" id="IPR044965">
    <property type="entry name" value="Glyco_hydro_17_plant"/>
</dbReference>
<dbReference type="Proteomes" id="UP001327560">
    <property type="component" value="Chromosome 2"/>
</dbReference>
<dbReference type="SUPFAM" id="SSF51445">
    <property type="entry name" value="(Trans)glycosidases"/>
    <property type="match status" value="1"/>
</dbReference>
<dbReference type="Gene3D" id="3.20.20.80">
    <property type="entry name" value="Glycosidases"/>
    <property type="match status" value="1"/>
</dbReference>
<sequence length="123" mass="14023">MAVMSQTDPPSSGTFHPDLSNSLAGVVGFLHDAGSPFMINPYPFFAYRSDSRSETLAFCLFCLIPIGSTSARRSPTPTCSTRRWMTCGRRSTGWGSLRWRSWWRKRGGRTRAARRRWGRRWTS</sequence>
<proteinExistence type="predicted"/>
<dbReference type="GO" id="GO:0004553">
    <property type="term" value="F:hydrolase activity, hydrolyzing O-glycosyl compounds"/>
    <property type="evidence" value="ECO:0007669"/>
    <property type="project" value="InterPro"/>
</dbReference>
<protein>
    <submittedName>
        <fullName evidence="1">Uncharacterized protein</fullName>
    </submittedName>
</protein>
<gene>
    <name evidence="1" type="ORF">Cni_G07514</name>
</gene>
<dbReference type="InterPro" id="IPR017853">
    <property type="entry name" value="GH"/>
</dbReference>
<reference evidence="1 2" key="1">
    <citation type="submission" date="2023-10" db="EMBL/GenBank/DDBJ databases">
        <title>Chromosome-scale genome assembly provides insights into flower coloration mechanisms of Canna indica.</title>
        <authorList>
            <person name="Li C."/>
        </authorList>
    </citation>
    <scope>NUCLEOTIDE SEQUENCE [LARGE SCALE GENOMIC DNA]</scope>
    <source>
        <tissue evidence="1">Flower</tissue>
    </source>
</reference>
<name>A0AAQ3JZ33_9LILI</name>
<accession>A0AAQ3JZ33</accession>
<organism evidence="1 2">
    <name type="scientific">Canna indica</name>
    <name type="common">Indian-shot</name>
    <dbReference type="NCBI Taxonomy" id="4628"/>
    <lineage>
        <taxon>Eukaryota</taxon>
        <taxon>Viridiplantae</taxon>
        <taxon>Streptophyta</taxon>
        <taxon>Embryophyta</taxon>
        <taxon>Tracheophyta</taxon>
        <taxon>Spermatophyta</taxon>
        <taxon>Magnoliopsida</taxon>
        <taxon>Liliopsida</taxon>
        <taxon>Zingiberales</taxon>
        <taxon>Cannaceae</taxon>
        <taxon>Canna</taxon>
    </lineage>
</organism>